<protein>
    <submittedName>
        <fullName evidence="3">Uncharacterized protein</fullName>
    </submittedName>
</protein>
<proteinExistence type="predicted"/>
<name>A0A454XM22_PRIPA</name>
<evidence type="ECO:0000256" key="1">
    <source>
        <dbReference type="SAM" id="MobiDB-lite"/>
    </source>
</evidence>
<evidence type="ECO:0000313" key="3">
    <source>
        <dbReference type="EnsemblMetazoa" id="PPA07472.1"/>
    </source>
</evidence>
<dbReference type="EnsemblMetazoa" id="PPA07472.1">
    <property type="protein sequence ID" value="PPA07472.1"/>
    <property type="gene ID" value="WBGene00097026"/>
</dbReference>
<evidence type="ECO:0000256" key="2">
    <source>
        <dbReference type="SAM" id="SignalP"/>
    </source>
</evidence>
<reference evidence="4" key="1">
    <citation type="journal article" date="2008" name="Nat. Genet.">
        <title>The Pristionchus pacificus genome provides a unique perspective on nematode lifestyle and parasitism.</title>
        <authorList>
            <person name="Dieterich C."/>
            <person name="Clifton S.W."/>
            <person name="Schuster L.N."/>
            <person name="Chinwalla A."/>
            <person name="Delehaunty K."/>
            <person name="Dinkelacker I."/>
            <person name="Fulton L."/>
            <person name="Fulton R."/>
            <person name="Godfrey J."/>
            <person name="Minx P."/>
            <person name="Mitreva M."/>
            <person name="Roeseler W."/>
            <person name="Tian H."/>
            <person name="Witte H."/>
            <person name="Yang S.P."/>
            <person name="Wilson R.K."/>
            <person name="Sommer R.J."/>
        </authorList>
    </citation>
    <scope>NUCLEOTIDE SEQUENCE [LARGE SCALE GENOMIC DNA]</scope>
    <source>
        <strain evidence="4">PS312</strain>
    </source>
</reference>
<accession>A0A8R1U6M5</accession>
<feature type="region of interest" description="Disordered" evidence="1">
    <location>
        <begin position="138"/>
        <end position="161"/>
    </location>
</feature>
<keyword evidence="2" id="KW-0732">Signal</keyword>
<organism evidence="3 4">
    <name type="scientific">Pristionchus pacificus</name>
    <name type="common">Parasitic nematode worm</name>
    <dbReference type="NCBI Taxonomy" id="54126"/>
    <lineage>
        <taxon>Eukaryota</taxon>
        <taxon>Metazoa</taxon>
        <taxon>Ecdysozoa</taxon>
        <taxon>Nematoda</taxon>
        <taxon>Chromadorea</taxon>
        <taxon>Rhabditida</taxon>
        <taxon>Rhabditina</taxon>
        <taxon>Diplogasteromorpha</taxon>
        <taxon>Diplogasteroidea</taxon>
        <taxon>Neodiplogasteridae</taxon>
        <taxon>Pristionchus</taxon>
    </lineage>
</organism>
<evidence type="ECO:0000313" key="4">
    <source>
        <dbReference type="Proteomes" id="UP000005239"/>
    </source>
</evidence>
<reference evidence="3" key="2">
    <citation type="submission" date="2022-06" db="UniProtKB">
        <authorList>
            <consortium name="EnsemblMetazoa"/>
        </authorList>
    </citation>
    <scope>IDENTIFICATION</scope>
    <source>
        <strain evidence="3">PS312</strain>
    </source>
</reference>
<sequence>MPPTWGYNEWSRKGGINLISLFCLIMSLSRCPSSATFVVEKRKKIGCFSGFRPVFTAIRSVLPGRRIPRHSSSSSYYVYLPAPSTIDSADIVSRPLSPYYLIDSDESIGLNDNIVEDDNYSLRTIDIFNQLESTRASRDIFSRPPSPSQESIGLDGSTVDDDNVSRRTIDIFNQLESLSSEPAAPAAGAADLISRPSSTAPSIPSESSWIDGLLEEDSEKDSISSNELFDGPINFDPLSSQSTLFRLVTTSY</sequence>
<dbReference type="AlphaFoldDB" id="A0A454XM22"/>
<gene>
    <name evidence="3" type="primary">WBGene00097026</name>
</gene>
<accession>A0A454XM22</accession>
<feature type="signal peptide" evidence="2">
    <location>
        <begin position="1"/>
        <end position="35"/>
    </location>
</feature>
<dbReference type="Proteomes" id="UP000005239">
    <property type="component" value="Unassembled WGS sequence"/>
</dbReference>
<keyword evidence="4" id="KW-1185">Reference proteome</keyword>
<feature type="chain" id="PRO_5043355083" evidence="2">
    <location>
        <begin position="36"/>
        <end position="252"/>
    </location>
</feature>